<comment type="caution">
    <text evidence="1">The sequence shown here is derived from an EMBL/GenBank/DDBJ whole genome shotgun (WGS) entry which is preliminary data.</text>
</comment>
<dbReference type="PANTHER" id="PTHR12526">
    <property type="entry name" value="GLYCOSYLTRANSFERASE"/>
    <property type="match status" value="1"/>
</dbReference>
<dbReference type="EMBL" id="JANUAU010000013">
    <property type="protein sequence ID" value="MCS3679178.1"/>
    <property type="molecule type" value="Genomic_DNA"/>
</dbReference>
<protein>
    <submittedName>
        <fullName evidence="1">Glycosyltransferase involved in cell wall biosynthesis</fullName>
    </submittedName>
</protein>
<dbReference type="GO" id="GO:0016757">
    <property type="term" value="F:glycosyltransferase activity"/>
    <property type="evidence" value="ECO:0007669"/>
    <property type="project" value="TreeGrafter"/>
</dbReference>
<organism evidence="1 2">
    <name type="scientific">Salinibacter ruber</name>
    <dbReference type="NCBI Taxonomy" id="146919"/>
    <lineage>
        <taxon>Bacteria</taxon>
        <taxon>Pseudomonadati</taxon>
        <taxon>Rhodothermota</taxon>
        <taxon>Rhodothermia</taxon>
        <taxon>Rhodothermales</taxon>
        <taxon>Salinibacteraceae</taxon>
        <taxon>Salinibacter</taxon>
    </lineage>
</organism>
<name>A0A9X2Q403_9BACT</name>
<dbReference type="AlphaFoldDB" id="A0A9X2Q403"/>
<gene>
    <name evidence="1" type="ORF">GGP71_003127</name>
</gene>
<dbReference type="PANTHER" id="PTHR12526:SF636">
    <property type="entry name" value="BLL3647 PROTEIN"/>
    <property type="match status" value="1"/>
</dbReference>
<accession>A0A9X2Q403</accession>
<dbReference type="RefSeq" id="WP_259081023.1">
    <property type="nucleotide sequence ID" value="NZ_JANUAU010000013.1"/>
</dbReference>
<proteinExistence type="predicted"/>
<sequence>MHIAYATDQLLPQTATDTEQMMSMIGGFGTAGADVTLVKPEHWFDPEPGRDVIADYYQIDPDFEVAAVRSAYPNIRGIEKVAQGLVGPQHPAARRADVLYTRTLPILFGALLVGSRPVIYETYRPWPRQQPWSAPIFRGVSRHPRFLGAVLHSDLARQSYVDAGVDPDRLLTAHNGYDPERLSPRLSRSEARARCDLPAERPTVTYAGRVTMEKGLGLLLEMAQALPEAQFVIVGSEGEGAVERQAAPLDNVRVVSWQPFDDTVPYLYAADVLIIPPTVAPLQDVGNTVLPMKTFLYMAAGRAILAPASPDLRELLRDGENAALVPPDDADAATRRLRTLLDDSDECDRLGHAARDDIQEHTWPRRAERILRFIQERLEQTR</sequence>
<dbReference type="SUPFAM" id="SSF53756">
    <property type="entry name" value="UDP-Glycosyltransferase/glycogen phosphorylase"/>
    <property type="match status" value="1"/>
</dbReference>
<evidence type="ECO:0000313" key="1">
    <source>
        <dbReference type="EMBL" id="MCS3679178.1"/>
    </source>
</evidence>
<evidence type="ECO:0000313" key="2">
    <source>
        <dbReference type="Proteomes" id="UP001155027"/>
    </source>
</evidence>
<dbReference type="Pfam" id="PF13692">
    <property type="entry name" value="Glyco_trans_1_4"/>
    <property type="match status" value="1"/>
</dbReference>
<reference evidence="1" key="1">
    <citation type="submission" date="2022-08" db="EMBL/GenBank/DDBJ databases">
        <title>Genomic Encyclopedia of Type Strains, Phase V (KMG-V): Genome sequencing to study the core and pangenomes of soil and plant-associated prokaryotes.</title>
        <authorList>
            <person name="Whitman W."/>
        </authorList>
    </citation>
    <scope>NUCLEOTIDE SEQUENCE</scope>
    <source>
        <strain evidence="1">0</strain>
    </source>
</reference>
<dbReference type="Gene3D" id="3.40.50.2000">
    <property type="entry name" value="Glycogen Phosphorylase B"/>
    <property type="match status" value="1"/>
</dbReference>
<dbReference type="Proteomes" id="UP001155027">
    <property type="component" value="Unassembled WGS sequence"/>
</dbReference>